<dbReference type="GO" id="GO:0020037">
    <property type="term" value="F:heme binding"/>
    <property type="evidence" value="ECO:0007669"/>
    <property type="project" value="InterPro"/>
</dbReference>
<dbReference type="EC" id="2.8.5.2" evidence="13"/>
<comment type="similarity">
    <text evidence="10 13">Belongs to the SoxA family.</text>
</comment>
<feature type="binding site" description="axial binding residue" evidence="16">
    <location>
        <position position="179"/>
    </location>
    <ligand>
        <name>heme c</name>
        <dbReference type="ChEBI" id="CHEBI:61717"/>
        <label>2</label>
    </ligand>
    <ligandPart>
        <name>Fe</name>
        <dbReference type="ChEBI" id="CHEBI:18248"/>
    </ligandPart>
</feature>
<feature type="domain" description="Cytochrome c" evidence="17">
    <location>
        <begin position="57"/>
        <end position="144"/>
    </location>
</feature>
<dbReference type="NCBIfam" id="TIGR04484">
    <property type="entry name" value="thiosulf_SoxA"/>
    <property type="match status" value="1"/>
</dbReference>
<keyword evidence="7 13" id="KW-0574">Periplasm</keyword>
<feature type="binding site" description="axial binding residue" evidence="16">
    <location>
        <position position="223"/>
    </location>
    <ligand>
        <name>heme c</name>
        <dbReference type="ChEBI" id="CHEBI:61717"/>
        <label>2</label>
    </ligand>
    <ligandPart>
        <name>Fe</name>
        <dbReference type="ChEBI" id="CHEBI:18248"/>
    </ligandPart>
</feature>
<feature type="binding site" description="axial binding residue" evidence="16">
    <location>
        <position position="111"/>
    </location>
    <ligand>
        <name>heme c</name>
        <dbReference type="ChEBI" id="CHEBI:61717"/>
        <label>1</label>
    </ligand>
    <ligandPart>
        <name>Fe</name>
        <dbReference type="ChEBI" id="CHEBI:18248"/>
    </ligandPart>
</feature>
<evidence type="ECO:0000256" key="12">
    <source>
        <dbReference type="ARBA" id="ARBA00048423"/>
    </source>
</evidence>
<evidence type="ECO:0000259" key="17">
    <source>
        <dbReference type="Pfam" id="PF21342"/>
    </source>
</evidence>
<evidence type="ECO:0000256" key="8">
    <source>
        <dbReference type="ARBA" id="ARBA00022982"/>
    </source>
</evidence>
<dbReference type="Gene3D" id="1.10.760.10">
    <property type="entry name" value="Cytochrome c-like domain"/>
    <property type="match status" value="2"/>
</dbReference>
<evidence type="ECO:0000256" key="10">
    <source>
        <dbReference type="ARBA" id="ARBA00025746"/>
    </source>
</evidence>
<evidence type="ECO:0000256" key="14">
    <source>
        <dbReference type="PIRSR" id="PIRSR038455-1"/>
    </source>
</evidence>
<dbReference type="InterPro" id="IPR036909">
    <property type="entry name" value="Cyt_c-like_dom_sf"/>
</dbReference>
<keyword evidence="5 13" id="KW-0479">Metal-binding</keyword>
<feature type="binding site" evidence="15">
    <location>
        <position position="219"/>
    </location>
    <ligand>
        <name>substrate</name>
    </ligand>
</feature>
<organism evidence="18 19">
    <name type="scientific">Thermus tengchongensis</name>
    <dbReference type="NCBI Taxonomy" id="1214928"/>
    <lineage>
        <taxon>Bacteria</taxon>
        <taxon>Thermotogati</taxon>
        <taxon>Deinococcota</taxon>
        <taxon>Deinococci</taxon>
        <taxon>Thermales</taxon>
        <taxon>Thermaceae</taxon>
        <taxon>Thermus</taxon>
    </lineage>
</organism>
<evidence type="ECO:0000256" key="4">
    <source>
        <dbReference type="ARBA" id="ARBA00022679"/>
    </source>
</evidence>
<evidence type="ECO:0000256" key="3">
    <source>
        <dbReference type="ARBA" id="ARBA00022617"/>
    </source>
</evidence>
<dbReference type="InterPro" id="IPR009056">
    <property type="entry name" value="Cyt_c-like_dom"/>
</dbReference>
<comment type="catalytic activity">
    <reaction evidence="12 13">
        <text>S-sulfanyl-L-cysteinyl-[SoxY protein] + thiosulfate + 2 Fe(III)-[cytochrome c] = S-(2-sulfodisulfanyl)-L-cysteinyl-[SoxY protein] + 2 Fe(II)-[cytochrome c] + 2 H(+)</text>
        <dbReference type="Rhea" id="RHEA:51224"/>
        <dbReference type="Rhea" id="RHEA-COMP:10350"/>
        <dbReference type="Rhea" id="RHEA-COMP:14399"/>
        <dbReference type="Rhea" id="RHEA-COMP:14689"/>
        <dbReference type="Rhea" id="RHEA-COMP:14690"/>
        <dbReference type="ChEBI" id="CHEBI:15378"/>
        <dbReference type="ChEBI" id="CHEBI:29033"/>
        <dbReference type="ChEBI" id="CHEBI:29034"/>
        <dbReference type="ChEBI" id="CHEBI:33542"/>
        <dbReference type="ChEBI" id="CHEBI:61963"/>
        <dbReference type="ChEBI" id="CHEBI:140664"/>
        <dbReference type="EC" id="2.8.5.2"/>
    </reaction>
</comment>
<keyword evidence="8 13" id="KW-0249">Electron transport</keyword>
<evidence type="ECO:0000256" key="6">
    <source>
        <dbReference type="ARBA" id="ARBA00022729"/>
    </source>
</evidence>
<evidence type="ECO:0000256" key="1">
    <source>
        <dbReference type="ARBA" id="ARBA00004418"/>
    </source>
</evidence>
<keyword evidence="6" id="KW-0732">Signal</keyword>
<protein>
    <recommendedName>
        <fullName evidence="13">SoxAX cytochrome complex subunit A</fullName>
        <ecNumber evidence="13">2.8.5.2</ecNumber>
    </recommendedName>
    <alternativeName>
        <fullName evidence="13">Protein SoxA</fullName>
    </alternativeName>
    <alternativeName>
        <fullName evidence="13">Sulfur oxidizing protein A</fullName>
    </alternativeName>
    <alternativeName>
        <fullName evidence="13">Thiosulfate-oxidizing multienzyme system protein SoxA</fullName>
    </alternativeName>
</protein>
<keyword evidence="2 13" id="KW-0813">Transport</keyword>
<feature type="binding site" description="covalent" evidence="15">
    <location>
        <position position="178"/>
    </location>
    <ligand>
        <name>heme c</name>
        <dbReference type="ChEBI" id="CHEBI:61717"/>
        <label>2</label>
    </ligand>
</feature>
<dbReference type="GO" id="GO:0070069">
    <property type="term" value="C:cytochrome complex"/>
    <property type="evidence" value="ECO:0007669"/>
    <property type="project" value="InterPro"/>
</dbReference>
<keyword evidence="4 13" id="KW-0808">Transferase</keyword>
<dbReference type="SUPFAM" id="SSF46626">
    <property type="entry name" value="Cytochrome c"/>
    <property type="match status" value="2"/>
</dbReference>
<reference evidence="18 19" key="1">
    <citation type="submission" date="2019-03" db="EMBL/GenBank/DDBJ databases">
        <title>Thermus tengchongensis species for the arsenic transformation mechanism.</title>
        <authorList>
            <person name="Yuan G.C."/>
        </authorList>
    </citation>
    <scope>NUCLEOTIDE SEQUENCE [LARGE SCALE GENOMIC DNA]</scope>
    <source>
        <strain evidence="18 19">15W</strain>
    </source>
</reference>
<dbReference type="GO" id="GO:0046872">
    <property type="term" value="F:metal ion binding"/>
    <property type="evidence" value="ECO:0007669"/>
    <property type="project" value="UniProtKB-KW"/>
</dbReference>
<dbReference type="RefSeq" id="WP_135259801.1">
    <property type="nucleotide sequence ID" value="NZ_SJZF01000005.1"/>
</dbReference>
<feature type="active site" description="Cysteine persulfide intermediate" evidence="14">
    <location>
        <position position="223"/>
    </location>
</feature>
<dbReference type="GO" id="GO:0016669">
    <property type="term" value="F:oxidoreductase activity, acting on a sulfur group of donors, cytochrome as acceptor"/>
    <property type="evidence" value="ECO:0007669"/>
    <property type="project" value="InterPro"/>
</dbReference>
<dbReference type="Pfam" id="PF21342">
    <property type="entry name" value="SoxA-TsdA_cyt-c"/>
    <property type="match status" value="1"/>
</dbReference>
<evidence type="ECO:0000256" key="5">
    <source>
        <dbReference type="ARBA" id="ARBA00022723"/>
    </source>
</evidence>
<evidence type="ECO:0000256" key="11">
    <source>
        <dbReference type="ARBA" id="ARBA00048077"/>
    </source>
</evidence>
<comment type="subunit">
    <text evidence="13">Heterodimer of SoxA and SoxX.</text>
</comment>
<evidence type="ECO:0000256" key="15">
    <source>
        <dbReference type="PIRSR" id="PIRSR038455-2"/>
    </source>
</evidence>
<dbReference type="GO" id="GO:0016740">
    <property type="term" value="F:transferase activity"/>
    <property type="evidence" value="ECO:0007669"/>
    <property type="project" value="UniProtKB-KW"/>
</dbReference>
<sequence length="265" mass="30669">MVRLVWTLLPLALILAGSWFARTQGQTPLDPFEEAMRQRQMYLETFGILPGELYVEEGKDLFFRRGPSGKTLEECDFGKGPGVLEGVYAILPKYFPDTRRVEDLETRIHSCMQRVQGFRPEQISRDEVRALVAYIASFSSGARIQVEPRHPQELAMYNLGRELWWHRAGSRDMHCAACHGQYAGRRVRLSPLRSPEQGLGNEWPAYRFEADKLYTMQDRIAFCYDSISIPAPEYYSEPYIALTTYILAEAGRRGHRFQELPYFTR</sequence>
<accession>A0A4Y9FCP4</accession>
<comment type="cofactor">
    <cofactor evidence="15">
        <name>heme</name>
        <dbReference type="ChEBI" id="CHEBI:30413"/>
    </cofactor>
    <text evidence="15">Binds 2 heme groups per subunit.</text>
</comment>
<dbReference type="Proteomes" id="UP000297668">
    <property type="component" value="Unassembled WGS sequence"/>
</dbReference>
<dbReference type="GO" id="GO:0042597">
    <property type="term" value="C:periplasmic space"/>
    <property type="evidence" value="ECO:0007669"/>
    <property type="project" value="UniProtKB-SubCell"/>
</dbReference>
<comment type="subcellular location">
    <subcellularLocation>
        <location evidence="1 13">Periplasm</location>
    </subcellularLocation>
</comment>
<dbReference type="PIRSF" id="PIRSF038455">
    <property type="entry name" value="SoxA"/>
    <property type="match status" value="1"/>
</dbReference>
<evidence type="ECO:0000256" key="16">
    <source>
        <dbReference type="PIRSR" id="PIRSR038455-3"/>
    </source>
</evidence>
<dbReference type="GO" id="GO:0019417">
    <property type="term" value="P:sulfur oxidation"/>
    <property type="evidence" value="ECO:0007669"/>
    <property type="project" value="InterPro"/>
</dbReference>
<dbReference type="GO" id="GO:0009055">
    <property type="term" value="F:electron transfer activity"/>
    <property type="evidence" value="ECO:0007669"/>
    <property type="project" value="InterPro"/>
</dbReference>
<proteinExistence type="inferred from homology"/>
<evidence type="ECO:0000256" key="2">
    <source>
        <dbReference type="ARBA" id="ARBA00022448"/>
    </source>
</evidence>
<evidence type="ECO:0000313" key="19">
    <source>
        <dbReference type="Proteomes" id="UP000297668"/>
    </source>
</evidence>
<evidence type="ECO:0000256" key="7">
    <source>
        <dbReference type="ARBA" id="ARBA00022764"/>
    </source>
</evidence>
<keyword evidence="9 13" id="KW-0408">Iron</keyword>
<dbReference type="InterPro" id="IPR025710">
    <property type="entry name" value="SoxA"/>
</dbReference>
<evidence type="ECO:0000256" key="13">
    <source>
        <dbReference type="PIRNR" id="PIRNR038455"/>
    </source>
</evidence>
<evidence type="ECO:0000256" key="9">
    <source>
        <dbReference type="ARBA" id="ARBA00023004"/>
    </source>
</evidence>
<gene>
    <name evidence="18" type="primary">soxA</name>
    <name evidence="18" type="ORF">E0687_03810</name>
</gene>
<feature type="binding site" description="covalent" evidence="15">
    <location>
        <position position="75"/>
    </location>
    <ligand>
        <name>heme c</name>
        <dbReference type="ChEBI" id="CHEBI:61717"/>
        <label>1</label>
    </ligand>
</feature>
<dbReference type="AlphaFoldDB" id="A0A4Y9FCP4"/>
<feature type="binding site" description="covalent" evidence="15">
    <location>
        <position position="175"/>
    </location>
    <ligand>
        <name>heme c</name>
        <dbReference type="ChEBI" id="CHEBI:61717"/>
        <label>2</label>
    </ligand>
</feature>
<dbReference type="EMBL" id="SJZF01000005">
    <property type="protein sequence ID" value="TFU26861.1"/>
    <property type="molecule type" value="Genomic_DNA"/>
</dbReference>
<comment type="caution">
    <text evidence="18">The sequence shown here is derived from an EMBL/GenBank/DDBJ whole genome shotgun (WGS) entry which is preliminary data.</text>
</comment>
<comment type="catalytic activity">
    <reaction evidence="11 13">
        <text>L-cysteinyl-[SoxY protein] + thiosulfate + 2 Fe(III)-[cytochrome c] = S-sulfosulfanyl-L-cysteinyl-[SoxY protein] + 2 Fe(II)-[cytochrome c] + 2 H(+)</text>
        <dbReference type="Rhea" id="RHEA:56720"/>
        <dbReference type="Rhea" id="RHEA-COMP:10350"/>
        <dbReference type="Rhea" id="RHEA-COMP:14328"/>
        <dbReference type="Rhea" id="RHEA-COMP:14399"/>
        <dbReference type="Rhea" id="RHEA-COMP:14691"/>
        <dbReference type="ChEBI" id="CHEBI:15378"/>
        <dbReference type="ChEBI" id="CHEBI:29033"/>
        <dbReference type="ChEBI" id="CHEBI:29034"/>
        <dbReference type="ChEBI" id="CHEBI:29950"/>
        <dbReference type="ChEBI" id="CHEBI:33542"/>
        <dbReference type="ChEBI" id="CHEBI:139321"/>
        <dbReference type="EC" id="2.8.5.2"/>
    </reaction>
</comment>
<keyword evidence="3 13" id="KW-0349">Heme</keyword>
<evidence type="ECO:0000313" key="18">
    <source>
        <dbReference type="EMBL" id="TFU26861.1"/>
    </source>
</evidence>
<name>A0A4Y9FCP4_9DEIN</name>